<gene>
    <name evidence="3" type="ORF">FB562_2281</name>
</gene>
<name>A0A542YF87_9MICO</name>
<dbReference type="Proteomes" id="UP000317998">
    <property type="component" value="Unassembled WGS sequence"/>
</dbReference>
<dbReference type="EMBL" id="VFOM01000002">
    <property type="protein sequence ID" value="TQL46756.1"/>
    <property type="molecule type" value="Genomic_DNA"/>
</dbReference>
<evidence type="ECO:0000313" key="4">
    <source>
        <dbReference type="Proteomes" id="UP000317998"/>
    </source>
</evidence>
<protein>
    <submittedName>
        <fullName evidence="3">Uncharacterized protein</fullName>
    </submittedName>
</protein>
<accession>A0A542YF87</accession>
<dbReference type="AlphaFoldDB" id="A0A542YF87"/>
<proteinExistence type="predicted"/>
<feature type="compositionally biased region" description="Low complexity" evidence="1">
    <location>
        <begin position="42"/>
        <end position="72"/>
    </location>
</feature>
<feature type="transmembrane region" description="Helical" evidence="2">
    <location>
        <begin position="212"/>
        <end position="233"/>
    </location>
</feature>
<feature type="compositionally biased region" description="Basic and acidic residues" evidence="1">
    <location>
        <begin position="1"/>
        <end position="11"/>
    </location>
</feature>
<keyword evidence="4" id="KW-1185">Reference proteome</keyword>
<reference evidence="3 4" key="1">
    <citation type="submission" date="2019-06" db="EMBL/GenBank/DDBJ databases">
        <title>Sequencing the genomes of 1000 actinobacteria strains.</title>
        <authorList>
            <person name="Klenk H.-P."/>
        </authorList>
    </citation>
    <scope>NUCLEOTIDE SEQUENCE [LARGE SCALE GENOMIC DNA]</scope>
    <source>
        <strain evidence="3 4">DSM 26477</strain>
    </source>
</reference>
<keyword evidence="2" id="KW-0472">Membrane</keyword>
<dbReference type="RefSeq" id="WP_185740557.1">
    <property type="nucleotide sequence ID" value="NZ_VFOM01000002.1"/>
</dbReference>
<sequence length="383" mass="39403">MTKGRDEHDPEGLPDAGLDSLFGEQQFQDYEDGVLGNPFVAPPAEQGSAAGAPPQQPVAPQVSGAAAAAASYPQPPAAAPQSRREAREAAAREEALRGGLPGASDAPHATEAPAGATYGLPGAGAASGATGPDPRAFAGQHPAAAPTDEQPADTAGAVPDAGEPQPAEWQSLHEQPEWEPATAAPAPRSGDGERKKFSPYLFWFGLTGMQKALVVTAGVLLLVIILVGLYAFGAGLAGSQTQKPPAQEPGGEPAPVSGPLAPGDHAWNTLQGGECISPFDTVWAESFTVVDCGVEHPAQLVSRGLIGDEVIEYQDAAGWQALLPNYCNPSLLDLGVAGQYTDLQFEFSYPGGATEWGNGDRDFFCFVTRSSGESLTGSLVPSE</sequence>
<evidence type="ECO:0000256" key="2">
    <source>
        <dbReference type="SAM" id="Phobius"/>
    </source>
</evidence>
<feature type="region of interest" description="Disordered" evidence="1">
    <location>
        <begin position="1"/>
        <end position="193"/>
    </location>
</feature>
<keyword evidence="2" id="KW-1133">Transmembrane helix</keyword>
<feature type="compositionally biased region" description="Low complexity" evidence="1">
    <location>
        <begin position="178"/>
        <end position="187"/>
    </location>
</feature>
<evidence type="ECO:0000313" key="3">
    <source>
        <dbReference type="EMBL" id="TQL46756.1"/>
    </source>
</evidence>
<feature type="compositionally biased region" description="Low complexity" evidence="1">
    <location>
        <begin position="242"/>
        <end position="255"/>
    </location>
</feature>
<feature type="region of interest" description="Disordered" evidence="1">
    <location>
        <begin position="239"/>
        <end position="263"/>
    </location>
</feature>
<evidence type="ECO:0000256" key="1">
    <source>
        <dbReference type="SAM" id="MobiDB-lite"/>
    </source>
</evidence>
<organism evidence="3 4">
    <name type="scientific">Homoserinimonas aerilata</name>
    <dbReference type="NCBI Taxonomy" id="1162970"/>
    <lineage>
        <taxon>Bacteria</taxon>
        <taxon>Bacillati</taxon>
        <taxon>Actinomycetota</taxon>
        <taxon>Actinomycetes</taxon>
        <taxon>Micrococcales</taxon>
        <taxon>Microbacteriaceae</taxon>
        <taxon>Homoserinimonas</taxon>
    </lineage>
</organism>
<comment type="caution">
    <text evidence="3">The sequence shown here is derived from an EMBL/GenBank/DDBJ whole genome shotgun (WGS) entry which is preliminary data.</text>
</comment>
<feature type="compositionally biased region" description="Basic and acidic residues" evidence="1">
    <location>
        <begin position="82"/>
        <end position="96"/>
    </location>
</feature>
<keyword evidence="2" id="KW-0812">Transmembrane</keyword>